<proteinExistence type="inferred from homology"/>
<dbReference type="SFLD" id="SFLDG00301">
    <property type="entry name" value="RuBisCO-like_proteins"/>
    <property type="match status" value="1"/>
</dbReference>
<dbReference type="SFLD" id="SFLDS00014">
    <property type="entry name" value="RuBisCO"/>
    <property type="match status" value="1"/>
</dbReference>
<dbReference type="GO" id="GO:0043715">
    <property type="term" value="F:2,3-diketo-5-methylthiopentyl-1-phosphate enolase activity"/>
    <property type="evidence" value="ECO:0007669"/>
    <property type="project" value="UniProtKB-EC"/>
</dbReference>
<dbReference type="PANTHER" id="PTHR42704">
    <property type="entry name" value="RIBULOSE BISPHOSPHATE CARBOXYLASE"/>
    <property type="match status" value="1"/>
</dbReference>
<dbReference type="Pfam" id="PF02788">
    <property type="entry name" value="RuBisCO_large_N"/>
    <property type="match status" value="1"/>
</dbReference>
<dbReference type="GO" id="GO:0016984">
    <property type="term" value="F:ribulose-bisphosphate carboxylase activity"/>
    <property type="evidence" value="ECO:0007669"/>
    <property type="project" value="InterPro"/>
</dbReference>
<feature type="domain" description="Ribulose bisphosphate carboxylase large subunit C-terminal" evidence="2">
    <location>
        <begin position="113"/>
        <end position="367"/>
    </location>
</feature>
<dbReference type="GO" id="GO:0000287">
    <property type="term" value="F:magnesium ion binding"/>
    <property type="evidence" value="ECO:0007669"/>
    <property type="project" value="InterPro"/>
</dbReference>
<dbReference type="RefSeq" id="WP_133452207.1">
    <property type="nucleotide sequence ID" value="NZ_SCWF01000010.1"/>
</dbReference>
<comment type="similarity">
    <text evidence="1">Belongs to the RuBisCO large chain family.</text>
</comment>
<dbReference type="EMBL" id="SCWF01000010">
    <property type="protein sequence ID" value="TDM13507.1"/>
    <property type="molecule type" value="Genomic_DNA"/>
</dbReference>
<sequence length="387" mass="41041">MSEITASYFFTGKVAAAEPFAEKLAVGLTVGSWTELTTLDQEHLAAYKGRVVHAEQQSDGLAIKIAYPVKNVTPDFSSILTTVFGKLSLDGAVKLIDIDFGDYVSHFPGPAFGIEGIRRHLGIESRPLVMSIFKGIIGRDVEFFKAQLRAQALGGVDIIKDDEILYDVPELPFEERISAAAAVLKEVEDETGHKVLYAVNLSGPVFELKDKAVRAKELGATAILFNVHAYGLDVLKGIRELDTGLPILAHPAFAGAIAGSDSHGISYPLLISKLARLAGADLILFPAPYGSVPLDQQEAEQIVRAARSAAPVPRAFPVPSAGIHPGLVSRLIDDFGSDIVINAGGGVHGHPDGAAAGGRAFLEAIELYEGKAAGPAYEKAVIQWGSL</sequence>
<organism evidence="4 5">
    <name type="scientific">Macrococcus bovicus</name>
    <dbReference type="NCBI Taxonomy" id="69968"/>
    <lineage>
        <taxon>Bacteria</taxon>
        <taxon>Bacillati</taxon>
        <taxon>Bacillota</taxon>
        <taxon>Bacilli</taxon>
        <taxon>Bacillales</taxon>
        <taxon>Staphylococcaceae</taxon>
        <taxon>Macrococcus</taxon>
    </lineage>
</organism>
<keyword evidence="4" id="KW-0413">Isomerase</keyword>
<dbReference type="PANTHER" id="PTHR42704:SF17">
    <property type="entry name" value="RIBULOSE BISPHOSPHATE CARBOXYLASE LARGE CHAIN"/>
    <property type="match status" value="1"/>
</dbReference>
<keyword evidence="5" id="KW-1185">Reference proteome</keyword>
<name>A0A4R6BYI5_9STAP</name>
<dbReference type="OrthoDB" id="9770811at2"/>
<accession>A0A4R6BYI5</accession>
<dbReference type="InterPro" id="IPR033966">
    <property type="entry name" value="RuBisCO"/>
</dbReference>
<dbReference type="Gene3D" id="3.20.20.110">
    <property type="entry name" value="Ribulose bisphosphate carboxylase, large subunit, C-terminal domain"/>
    <property type="match status" value="1"/>
</dbReference>
<dbReference type="Pfam" id="PF00016">
    <property type="entry name" value="RuBisCO_large"/>
    <property type="match status" value="1"/>
</dbReference>
<dbReference type="Gene3D" id="3.30.70.150">
    <property type="entry name" value="RuBisCO large subunit, N-terminal domain"/>
    <property type="match status" value="1"/>
</dbReference>
<gene>
    <name evidence="4" type="ORF">ERX55_08800</name>
</gene>
<dbReference type="InterPro" id="IPR000685">
    <property type="entry name" value="RuBisCO_lsu_C"/>
</dbReference>
<evidence type="ECO:0000313" key="4">
    <source>
        <dbReference type="EMBL" id="TDM13507.1"/>
    </source>
</evidence>
<dbReference type="NCBIfam" id="NF007095">
    <property type="entry name" value="PRK09549.1"/>
    <property type="match status" value="1"/>
</dbReference>
<feature type="domain" description="Ribulose bisphosphate carboxylase large subunit ferrodoxin-like N-terminal" evidence="3">
    <location>
        <begin position="17"/>
        <end position="87"/>
    </location>
</feature>
<dbReference type="InterPro" id="IPR036376">
    <property type="entry name" value="RuBisCO_lsu_C_sf"/>
</dbReference>
<comment type="caution">
    <text evidence="4">The sequence shown here is derived from an EMBL/GenBank/DDBJ whole genome shotgun (WGS) entry which is preliminary data.</text>
</comment>
<protein>
    <submittedName>
        <fullName evidence="4">2,3-diketo-5-methylthiopentyl-1-phosphate enolase</fullName>
        <ecNumber evidence="4">5.3.2.5</ecNumber>
    </submittedName>
</protein>
<evidence type="ECO:0000256" key="1">
    <source>
        <dbReference type="RuleBase" id="RU003834"/>
    </source>
</evidence>
<evidence type="ECO:0000313" key="5">
    <source>
        <dbReference type="Proteomes" id="UP000294843"/>
    </source>
</evidence>
<dbReference type="SUPFAM" id="SSF51649">
    <property type="entry name" value="RuBisCo, C-terminal domain"/>
    <property type="match status" value="1"/>
</dbReference>
<dbReference type="AlphaFoldDB" id="A0A4R6BYI5"/>
<dbReference type="EC" id="5.3.2.5" evidence="4"/>
<dbReference type="GO" id="GO:0015977">
    <property type="term" value="P:carbon fixation"/>
    <property type="evidence" value="ECO:0007669"/>
    <property type="project" value="InterPro"/>
</dbReference>
<evidence type="ECO:0000259" key="2">
    <source>
        <dbReference type="Pfam" id="PF00016"/>
    </source>
</evidence>
<evidence type="ECO:0000259" key="3">
    <source>
        <dbReference type="Pfam" id="PF02788"/>
    </source>
</evidence>
<reference evidence="4 5" key="1">
    <citation type="submission" date="2019-01" db="EMBL/GenBank/DDBJ databases">
        <title>Draft genome sequences of the type strains of six Macrococcus species.</title>
        <authorList>
            <person name="Mazhar S."/>
            <person name="Altermann E."/>
            <person name="Hill C."/>
            <person name="Mcauliffe O."/>
        </authorList>
    </citation>
    <scope>NUCLEOTIDE SEQUENCE [LARGE SCALE GENOMIC DNA]</scope>
    <source>
        <strain evidence="4 5">ATCC 51825</strain>
    </source>
</reference>
<dbReference type="InterPro" id="IPR017443">
    <property type="entry name" value="RuBisCO_lsu_fd_N"/>
</dbReference>
<dbReference type="InterPro" id="IPR036422">
    <property type="entry name" value="RuBisCO_lsu_N_sf"/>
</dbReference>
<dbReference type="SUPFAM" id="SSF54966">
    <property type="entry name" value="RuBisCO, large subunit, small (N-terminal) domain"/>
    <property type="match status" value="1"/>
</dbReference>
<dbReference type="Proteomes" id="UP000294843">
    <property type="component" value="Unassembled WGS sequence"/>
</dbReference>